<evidence type="ECO:0000256" key="1">
    <source>
        <dbReference type="ARBA" id="ARBA00005446"/>
    </source>
</evidence>
<keyword evidence="2" id="KW-0238">DNA-binding</keyword>
<evidence type="ECO:0000259" key="5">
    <source>
        <dbReference type="Pfam" id="PF00270"/>
    </source>
</evidence>
<reference evidence="6 7" key="1">
    <citation type="journal article" date="2012" name="Science">
        <title>The Paleozoic origin of enzymatic lignin decomposition reconstructed from 31 fungal genomes.</title>
        <authorList>
            <person name="Floudas D."/>
            <person name="Binder M."/>
            <person name="Riley R."/>
            <person name="Barry K."/>
            <person name="Blanchette R.A."/>
            <person name="Henrissat B."/>
            <person name="Martinez A.T."/>
            <person name="Otillar R."/>
            <person name="Spatafora J.W."/>
            <person name="Yadav J.S."/>
            <person name="Aerts A."/>
            <person name="Benoit I."/>
            <person name="Boyd A."/>
            <person name="Carlson A."/>
            <person name="Copeland A."/>
            <person name="Coutinho P.M."/>
            <person name="de Vries R.P."/>
            <person name="Ferreira P."/>
            <person name="Findley K."/>
            <person name="Foster B."/>
            <person name="Gaskell J."/>
            <person name="Glotzer D."/>
            <person name="Gorecki P."/>
            <person name="Heitman J."/>
            <person name="Hesse C."/>
            <person name="Hori C."/>
            <person name="Igarashi K."/>
            <person name="Jurgens J.A."/>
            <person name="Kallen N."/>
            <person name="Kersten P."/>
            <person name="Kohler A."/>
            <person name="Kuees U."/>
            <person name="Kumar T.K.A."/>
            <person name="Kuo A."/>
            <person name="LaButti K."/>
            <person name="Larrondo L.F."/>
            <person name="Lindquist E."/>
            <person name="Ling A."/>
            <person name="Lombard V."/>
            <person name="Lucas S."/>
            <person name="Lundell T."/>
            <person name="Martin R."/>
            <person name="McLaughlin D.J."/>
            <person name="Morgenstern I."/>
            <person name="Morin E."/>
            <person name="Murat C."/>
            <person name="Nagy L.G."/>
            <person name="Nolan M."/>
            <person name="Ohm R.A."/>
            <person name="Patyshakuliyeva A."/>
            <person name="Rokas A."/>
            <person name="Ruiz-Duenas F.J."/>
            <person name="Sabat G."/>
            <person name="Salamov A."/>
            <person name="Samejima M."/>
            <person name="Schmutz J."/>
            <person name="Slot J.C."/>
            <person name="St John F."/>
            <person name="Stenlid J."/>
            <person name="Sun H."/>
            <person name="Sun S."/>
            <person name="Syed K."/>
            <person name="Tsang A."/>
            <person name="Wiebenga A."/>
            <person name="Young D."/>
            <person name="Pisabarro A."/>
            <person name="Eastwood D.C."/>
            <person name="Martin F."/>
            <person name="Cullen D."/>
            <person name="Grigoriev I.V."/>
            <person name="Hibbett D.S."/>
        </authorList>
    </citation>
    <scope>NUCLEOTIDE SEQUENCE [LARGE SCALE GENOMIC DNA]</scope>
    <source>
        <strain evidence="6 7">MD-104</strain>
    </source>
</reference>
<dbReference type="EMBL" id="KB467970">
    <property type="protein sequence ID" value="PCH39216.1"/>
    <property type="molecule type" value="Genomic_DNA"/>
</dbReference>
<dbReference type="GO" id="GO:0000724">
    <property type="term" value="P:double-strand break repair via homologous recombination"/>
    <property type="evidence" value="ECO:0007669"/>
    <property type="project" value="TreeGrafter"/>
</dbReference>
<dbReference type="Proteomes" id="UP000218811">
    <property type="component" value="Unassembled WGS sequence"/>
</dbReference>
<dbReference type="Gene3D" id="3.40.50.300">
    <property type="entry name" value="P-loop containing nucleotide triphosphate hydrolases"/>
    <property type="match status" value="1"/>
</dbReference>
<dbReference type="GO" id="GO:0005524">
    <property type="term" value="F:ATP binding"/>
    <property type="evidence" value="ECO:0007669"/>
    <property type="project" value="InterPro"/>
</dbReference>
<dbReference type="OrthoDB" id="10261556at2759"/>
<name>A0A2H3JAI5_WOLCO</name>
<dbReference type="GO" id="GO:0005737">
    <property type="term" value="C:cytoplasm"/>
    <property type="evidence" value="ECO:0007669"/>
    <property type="project" value="TreeGrafter"/>
</dbReference>
<feature type="domain" description="DEAD/DEAH-box helicase" evidence="5">
    <location>
        <begin position="24"/>
        <end position="126"/>
    </location>
</feature>
<organism evidence="6 7">
    <name type="scientific">Wolfiporia cocos (strain MD-104)</name>
    <name type="common">Brown rot fungus</name>
    <dbReference type="NCBI Taxonomy" id="742152"/>
    <lineage>
        <taxon>Eukaryota</taxon>
        <taxon>Fungi</taxon>
        <taxon>Dikarya</taxon>
        <taxon>Basidiomycota</taxon>
        <taxon>Agaricomycotina</taxon>
        <taxon>Agaricomycetes</taxon>
        <taxon>Polyporales</taxon>
        <taxon>Phaeolaceae</taxon>
        <taxon>Wolfiporia</taxon>
    </lineage>
</organism>
<comment type="similarity">
    <text evidence="1">Belongs to the helicase family. RecQ subfamily.</text>
</comment>
<dbReference type="PANTHER" id="PTHR13710">
    <property type="entry name" value="DNA HELICASE RECQ FAMILY MEMBER"/>
    <property type="match status" value="1"/>
</dbReference>
<dbReference type="SUPFAM" id="SSF52540">
    <property type="entry name" value="P-loop containing nucleoside triphosphate hydrolases"/>
    <property type="match status" value="1"/>
</dbReference>
<dbReference type="InterPro" id="IPR027417">
    <property type="entry name" value="P-loop_NTPase"/>
</dbReference>
<evidence type="ECO:0000256" key="4">
    <source>
        <dbReference type="ARBA" id="ARBA00023242"/>
    </source>
</evidence>
<dbReference type="Pfam" id="PF00270">
    <property type="entry name" value="DEAD"/>
    <property type="match status" value="1"/>
</dbReference>
<keyword evidence="7" id="KW-1185">Reference proteome</keyword>
<protein>
    <submittedName>
        <fullName evidence="6">Nucleoside triphosphate hydrolase protein</fullName>
    </submittedName>
</protein>
<dbReference type="InterPro" id="IPR011545">
    <property type="entry name" value="DEAD/DEAH_box_helicase_dom"/>
</dbReference>
<keyword evidence="6" id="KW-0378">Hydrolase</keyword>
<accession>A0A2H3JAI5</accession>
<sequence>MLTPYYAEIKEKLRTIFNLVDFRSNQLEAITATLAGRDVLVLMPTGGGKSLCYQLPAVCESGTMRGVTIVIGPLLSLMQNQVESLEEKGVDVVQFNGDQDLEESGRVGRRLLAAKKPNILFVTPESGGLIGRFERREDVGTALLR</sequence>
<dbReference type="GO" id="GO:0016787">
    <property type="term" value="F:hydrolase activity"/>
    <property type="evidence" value="ECO:0007669"/>
    <property type="project" value="UniProtKB-KW"/>
</dbReference>
<evidence type="ECO:0000256" key="2">
    <source>
        <dbReference type="ARBA" id="ARBA00023125"/>
    </source>
</evidence>
<gene>
    <name evidence="6" type="ORF">WOLCODRAFT_168136</name>
</gene>
<evidence type="ECO:0000313" key="7">
    <source>
        <dbReference type="Proteomes" id="UP000218811"/>
    </source>
</evidence>
<dbReference type="GO" id="GO:0005634">
    <property type="term" value="C:nucleus"/>
    <property type="evidence" value="ECO:0007669"/>
    <property type="project" value="TreeGrafter"/>
</dbReference>
<keyword evidence="3" id="KW-0413">Isomerase</keyword>
<proteinExistence type="inferred from homology"/>
<evidence type="ECO:0000313" key="6">
    <source>
        <dbReference type="EMBL" id="PCH39216.1"/>
    </source>
</evidence>
<dbReference type="STRING" id="742152.A0A2H3JAI5"/>
<evidence type="ECO:0000256" key="3">
    <source>
        <dbReference type="ARBA" id="ARBA00023235"/>
    </source>
</evidence>
<dbReference type="PANTHER" id="PTHR13710:SF153">
    <property type="entry name" value="RECQ-LIKE DNA HELICASE BLM"/>
    <property type="match status" value="1"/>
</dbReference>
<dbReference type="AlphaFoldDB" id="A0A2H3JAI5"/>
<dbReference type="GO" id="GO:0043138">
    <property type="term" value="F:3'-5' DNA helicase activity"/>
    <property type="evidence" value="ECO:0007669"/>
    <property type="project" value="TreeGrafter"/>
</dbReference>
<dbReference type="GO" id="GO:0003677">
    <property type="term" value="F:DNA binding"/>
    <property type="evidence" value="ECO:0007669"/>
    <property type="project" value="UniProtKB-KW"/>
</dbReference>
<dbReference type="GO" id="GO:0005694">
    <property type="term" value="C:chromosome"/>
    <property type="evidence" value="ECO:0007669"/>
    <property type="project" value="TreeGrafter"/>
</dbReference>
<keyword evidence="4" id="KW-0539">Nucleus</keyword>
<dbReference type="GO" id="GO:0009378">
    <property type="term" value="F:four-way junction helicase activity"/>
    <property type="evidence" value="ECO:0007669"/>
    <property type="project" value="TreeGrafter"/>
</dbReference>